<dbReference type="EMBL" id="QBLH01001455">
    <property type="protein sequence ID" value="TGZ51808.1"/>
    <property type="molecule type" value="Genomic_DNA"/>
</dbReference>
<organism evidence="1 2">
    <name type="scientific">Temnothorax longispinosus</name>
    <dbReference type="NCBI Taxonomy" id="300112"/>
    <lineage>
        <taxon>Eukaryota</taxon>
        <taxon>Metazoa</taxon>
        <taxon>Ecdysozoa</taxon>
        <taxon>Arthropoda</taxon>
        <taxon>Hexapoda</taxon>
        <taxon>Insecta</taxon>
        <taxon>Pterygota</taxon>
        <taxon>Neoptera</taxon>
        <taxon>Endopterygota</taxon>
        <taxon>Hymenoptera</taxon>
        <taxon>Apocrita</taxon>
        <taxon>Aculeata</taxon>
        <taxon>Formicoidea</taxon>
        <taxon>Formicidae</taxon>
        <taxon>Myrmicinae</taxon>
        <taxon>Temnothorax</taxon>
    </lineage>
</organism>
<accession>A0A4S2KUQ7</accession>
<comment type="caution">
    <text evidence="1">The sequence shown here is derived from an EMBL/GenBank/DDBJ whole genome shotgun (WGS) entry which is preliminary data.</text>
</comment>
<sequence length="103" mass="11722">MSGKARWKPLKNGFATKRHAFLAAKASDHDERDEDDNTHAGHRRAHLLLHEFDNARDLRQKWRRHIPWIESAGGILVTLQSIAEKALPAVGGKKEESVLHFLL</sequence>
<keyword evidence="2" id="KW-1185">Reference proteome</keyword>
<dbReference type="AlphaFoldDB" id="A0A4S2KUQ7"/>
<proteinExistence type="predicted"/>
<dbReference type="Proteomes" id="UP000310200">
    <property type="component" value="Unassembled WGS sequence"/>
</dbReference>
<evidence type="ECO:0000313" key="1">
    <source>
        <dbReference type="EMBL" id="TGZ51808.1"/>
    </source>
</evidence>
<evidence type="ECO:0000313" key="2">
    <source>
        <dbReference type="Proteomes" id="UP000310200"/>
    </source>
</evidence>
<name>A0A4S2KUQ7_9HYME</name>
<gene>
    <name evidence="1" type="ORF">DBV15_08603</name>
</gene>
<protein>
    <submittedName>
        <fullName evidence="1">Uncharacterized protein</fullName>
    </submittedName>
</protein>
<reference evidence="1 2" key="1">
    <citation type="journal article" date="2019" name="Philos. Trans. R. Soc. Lond., B, Biol. Sci.">
        <title>Ant behaviour and brain gene expression of defending hosts depend on the ecological success of the intruding social parasite.</title>
        <authorList>
            <person name="Kaur R."/>
            <person name="Stoldt M."/>
            <person name="Jongepier E."/>
            <person name="Feldmeyer B."/>
            <person name="Menzel F."/>
            <person name="Bornberg-Bauer E."/>
            <person name="Foitzik S."/>
        </authorList>
    </citation>
    <scope>NUCLEOTIDE SEQUENCE [LARGE SCALE GENOMIC DNA]</scope>
    <source>
        <tissue evidence="1">Whole body</tissue>
    </source>
</reference>